<name>A0A6A4QR23_LUPAL</name>
<sequence>MKTQNGAFGKIDSFACLAFTHSRDSHAYFLSPFSHHFHKKSIGGKYHNKRHHPLYPHFPHPSSLGGHNNNPCKILLQLRYFSLLLSFFLFIFPSLFNMHIE</sequence>
<comment type="caution">
    <text evidence="2">The sequence shown here is derived from an EMBL/GenBank/DDBJ whole genome shotgun (WGS) entry which is preliminary data.</text>
</comment>
<keyword evidence="1" id="KW-0812">Transmembrane</keyword>
<feature type="transmembrane region" description="Helical" evidence="1">
    <location>
        <begin position="80"/>
        <end position="100"/>
    </location>
</feature>
<accession>A0A6A4QR23</accession>
<reference evidence="3" key="1">
    <citation type="journal article" date="2020" name="Nat. Commun.">
        <title>Genome sequence of the cluster root forming white lupin.</title>
        <authorList>
            <person name="Hufnagel B."/>
            <person name="Marques A."/>
            <person name="Soriano A."/>
            <person name="Marques L."/>
            <person name="Divol F."/>
            <person name="Doumas P."/>
            <person name="Sallet E."/>
            <person name="Mancinotti D."/>
            <person name="Carrere S."/>
            <person name="Marande W."/>
            <person name="Arribat S."/>
            <person name="Keller J."/>
            <person name="Huneau C."/>
            <person name="Blein T."/>
            <person name="Aime D."/>
            <person name="Laguerre M."/>
            <person name="Taylor J."/>
            <person name="Schubert V."/>
            <person name="Nelson M."/>
            <person name="Geu-Flores F."/>
            <person name="Crespi M."/>
            <person name="Gallardo-Guerrero K."/>
            <person name="Delaux P.-M."/>
            <person name="Salse J."/>
            <person name="Berges H."/>
            <person name="Guyot R."/>
            <person name="Gouzy J."/>
            <person name="Peret B."/>
        </authorList>
    </citation>
    <scope>NUCLEOTIDE SEQUENCE [LARGE SCALE GENOMIC DNA]</scope>
    <source>
        <strain evidence="3">cv. Amiga</strain>
    </source>
</reference>
<organism evidence="2 3">
    <name type="scientific">Lupinus albus</name>
    <name type="common">White lupine</name>
    <name type="synonym">Lupinus termis</name>
    <dbReference type="NCBI Taxonomy" id="3870"/>
    <lineage>
        <taxon>Eukaryota</taxon>
        <taxon>Viridiplantae</taxon>
        <taxon>Streptophyta</taxon>
        <taxon>Embryophyta</taxon>
        <taxon>Tracheophyta</taxon>
        <taxon>Spermatophyta</taxon>
        <taxon>Magnoliopsida</taxon>
        <taxon>eudicotyledons</taxon>
        <taxon>Gunneridae</taxon>
        <taxon>Pentapetalae</taxon>
        <taxon>rosids</taxon>
        <taxon>fabids</taxon>
        <taxon>Fabales</taxon>
        <taxon>Fabaceae</taxon>
        <taxon>Papilionoideae</taxon>
        <taxon>50 kb inversion clade</taxon>
        <taxon>genistoids sensu lato</taxon>
        <taxon>core genistoids</taxon>
        <taxon>Genisteae</taxon>
        <taxon>Lupinus</taxon>
    </lineage>
</organism>
<protein>
    <submittedName>
        <fullName evidence="2">Uncharacterized protein</fullName>
    </submittedName>
</protein>
<keyword evidence="3" id="KW-1185">Reference proteome</keyword>
<evidence type="ECO:0000313" key="2">
    <source>
        <dbReference type="EMBL" id="KAE9616778.1"/>
    </source>
</evidence>
<proteinExistence type="predicted"/>
<evidence type="ECO:0000313" key="3">
    <source>
        <dbReference type="Proteomes" id="UP000447434"/>
    </source>
</evidence>
<keyword evidence="1" id="KW-0472">Membrane</keyword>
<keyword evidence="1" id="KW-1133">Transmembrane helix</keyword>
<dbReference type="Proteomes" id="UP000447434">
    <property type="component" value="Chromosome 3"/>
</dbReference>
<dbReference type="AlphaFoldDB" id="A0A6A4QR23"/>
<gene>
    <name evidence="2" type="ORF">Lalb_Chr03g0028401</name>
</gene>
<dbReference type="EMBL" id="WOCE01000003">
    <property type="protein sequence ID" value="KAE9616778.1"/>
    <property type="molecule type" value="Genomic_DNA"/>
</dbReference>
<evidence type="ECO:0000256" key="1">
    <source>
        <dbReference type="SAM" id="Phobius"/>
    </source>
</evidence>